<evidence type="ECO:0000313" key="7">
    <source>
        <dbReference type="Proteomes" id="UP000192273"/>
    </source>
</evidence>
<organism evidence="6 7">
    <name type="scientific">Roseovarius mucosus</name>
    <dbReference type="NCBI Taxonomy" id="215743"/>
    <lineage>
        <taxon>Bacteria</taxon>
        <taxon>Pseudomonadati</taxon>
        <taxon>Pseudomonadota</taxon>
        <taxon>Alphaproteobacteria</taxon>
        <taxon>Rhodobacterales</taxon>
        <taxon>Roseobacteraceae</taxon>
        <taxon>Roseovarius</taxon>
    </lineage>
</organism>
<keyword evidence="7" id="KW-1185">Reference proteome</keyword>
<dbReference type="OrthoDB" id="9795675at2"/>
<evidence type="ECO:0000256" key="3">
    <source>
        <dbReference type="ARBA" id="ARBA00022801"/>
    </source>
</evidence>
<evidence type="ECO:0000256" key="2">
    <source>
        <dbReference type="ARBA" id="ARBA00022723"/>
    </source>
</evidence>
<dbReference type="KEGG" id="rmm:ROSMUCSMR3_00436"/>
<dbReference type="InterPro" id="IPR050738">
    <property type="entry name" value="Sulfatase"/>
</dbReference>
<dbReference type="GO" id="GO:0046872">
    <property type="term" value="F:metal ion binding"/>
    <property type="evidence" value="ECO:0007669"/>
    <property type="project" value="UniProtKB-KW"/>
</dbReference>
<proteinExistence type="inferred from homology"/>
<evidence type="ECO:0000256" key="4">
    <source>
        <dbReference type="ARBA" id="ARBA00022837"/>
    </source>
</evidence>
<dbReference type="Gene3D" id="3.40.720.10">
    <property type="entry name" value="Alkaline Phosphatase, subunit A"/>
    <property type="match status" value="1"/>
</dbReference>
<dbReference type="GO" id="GO:0047753">
    <property type="term" value="F:choline-sulfatase activity"/>
    <property type="evidence" value="ECO:0007669"/>
    <property type="project" value="UniProtKB-EC"/>
</dbReference>
<dbReference type="InterPro" id="IPR000917">
    <property type="entry name" value="Sulfatase_N"/>
</dbReference>
<dbReference type="Pfam" id="PF00884">
    <property type="entry name" value="Sulfatase"/>
    <property type="match status" value="1"/>
</dbReference>
<feature type="domain" description="Sulfatase N-terminal" evidence="5">
    <location>
        <begin position="3"/>
        <end position="330"/>
    </location>
</feature>
<name>A0A1V0RJJ4_9RHOB</name>
<gene>
    <name evidence="6" type="primary">betC</name>
    <name evidence="6" type="ORF">ROSMUCSMR3_00436</name>
</gene>
<protein>
    <submittedName>
        <fullName evidence="6">Choline-sulfatase</fullName>
        <ecNumber evidence="6">3.1.6.6</ecNumber>
    </submittedName>
</protein>
<evidence type="ECO:0000259" key="5">
    <source>
        <dbReference type="Pfam" id="PF00884"/>
    </source>
</evidence>
<keyword evidence="4" id="KW-0106">Calcium</keyword>
<dbReference type="EMBL" id="CP020474">
    <property type="protein sequence ID" value="ARE81940.1"/>
    <property type="molecule type" value="Genomic_DNA"/>
</dbReference>
<dbReference type="PANTHER" id="PTHR42693">
    <property type="entry name" value="ARYLSULFATASE FAMILY MEMBER"/>
    <property type="match status" value="1"/>
</dbReference>
<dbReference type="PANTHER" id="PTHR42693:SF33">
    <property type="entry name" value="ARYLSULFATASE"/>
    <property type="match status" value="1"/>
</dbReference>
<dbReference type="PROSITE" id="PS00523">
    <property type="entry name" value="SULFATASE_1"/>
    <property type="match status" value="1"/>
</dbReference>
<keyword evidence="2" id="KW-0479">Metal-binding</keyword>
<dbReference type="SUPFAM" id="SSF53649">
    <property type="entry name" value="Alkaline phosphatase-like"/>
    <property type="match status" value="1"/>
</dbReference>
<dbReference type="RefSeq" id="WP_081506299.1">
    <property type="nucleotide sequence ID" value="NZ_CP020474.1"/>
</dbReference>
<dbReference type="InterPro" id="IPR017850">
    <property type="entry name" value="Alkaline_phosphatase_core_sf"/>
</dbReference>
<comment type="similarity">
    <text evidence="1">Belongs to the sulfatase family.</text>
</comment>
<accession>A0A1V0RJJ4</accession>
<dbReference type="InterPro" id="IPR024607">
    <property type="entry name" value="Sulfatase_CS"/>
</dbReference>
<dbReference type="Proteomes" id="UP000192273">
    <property type="component" value="Chromosome"/>
</dbReference>
<reference evidence="6 7" key="1">
    <citation type="submission" date="2017-03" db="EMBL/GenBank/DDBJ databases">
        <title>Genome Sequence of Roseovarius mucosus strain SMR3 Isolated from a culture of the Diatom Skeletonema marinoi.</title>
        <authorList>
            <person name="Topel M."/>
            <person name="Pinder M."/>
            <person name="Johansson O.N."/>
            <person name="Kourtchenko O."/>
            <person name="Godhe A."/>
            <person name="Clarke A.K."/>
        </authorList>
    </citation>
    <scope>NUCLEOTIDE SEQUENCE [LARGE SCALE GENOMIC DNA]</scope>
    <source>
        <strain evidence="6 7">SMR3</strain>
    </source>
</reference>
<evidence type="ECO:0000313" key="6">
    <source>
        <dbReference type="EMBL" id="ARE81940.1"/>
    </source>
</evidence>
<dbReference type="GO" id="GO:0004065">
    <property type="term" value="F:arylsulfatase activity"/>
    <property type="evidence" value="ECO:0007669"/>
    <property type="project" value="TreeGrafter"/>
</dbReference>
<dbReference type="EC" id="3.1.6.6" evidence="6"/>
<dbReference type="AlphaFoldDB" id="A0A1V0RJJ4"/>
<evidence type="ECO:0000256" key="1">
    <source>
        <dbReference type="ARBA" id="ARBA00008779"/>
    </source>
</evidence>
<keyword evidence="3 6" id="KW-0378">Hydrolase</keyword>
<sequence>MQPNIVIINPDQMRWDYASCQGHPFIATRHLDRLAAMGTRFSHAFAASPMCGPSRTSFLTGKYPIEHGIRQYGGTYDQAQPNALRVLGDAGYVRGIWGKDHTFKGNVIGSLYDEGEDICIGIMGGHPDYINAWDSTSLDVGSKWNLTKRLTDEGLAFIHRQARTSQPFFLTLNYQDPHPFFACPEPYSSLFHPDQFELSPNYRKAPVDGEIIRLTNWRIHSNEINMPVAELKQAMAIYAGQIRYVDDQVGRILNELEALDLLENTIVLFWSDHGEFIGDFGVTHKIPAFYECLIRAPMVIWDPTGRVPRGVCSGLVELMDGMATVLDLCGLKQPEGSHARSMAGKVVGRRDVYADSGMLVRQPLEPISGHVIKGAMPPTAFGPGSMLRTEDWKLCLYGEDKGELFDLRRDRYETTNLFGVPRHAQIQDELMLRLAQRMMCLGQMPEALPTLKV</sequence>